<dbReference type="SUPFAM" id="SSF51658">
    <property type="entry name" value="Xylose isomerase-like"/>
    <property type="match status" value="1"/>
</dbReference>
<keyword evidence="2" id="KW-0540">Nuclease</keyword>
<keyword evidence="2" id="KW-0255">Endonuclease</keyword>
<evidence type="ECO:0000259" key="1">
    <source>
        <dbReference type="Pfam" id="PF01261"/>
    </source>
</evidence>
<dbReference type="Pfam" id="PF01261">
    <property type="entry name" value="AP_endonuc_2"/>
    <property type="match status" value="1"/>
</dbReference>
<evidence type="ECO:0000313" key="2">
    <source>
        <dbReference type="EMBL" id="EFU77153.1"/>
    </source>
</evidence>
<feature type="domain" description="Xylose isomerase-like TIM barrel" evidence="1">
    <location>
        <begin position="20"/>
        <end position="266"/>
    </location>
</feature>
<sequence>MKFGVRVHDFGRDDVKILAKKVREFGFESIHLAVKKTLPGISGNIDIKEKDIENIKEAFKGIEISVLGSYIDFTTDDDEIWKNHKIEFIAAMRISKPLSALYIGSESSYGNISMEDKVRLFPKLIERLDDILNEADKYDVYVAMEPVAAHTLYCSEWTGKMLGKLGSERLKIIFDPLNVLTRERVDSQEVLWKECIDAFGKETEVIHLKDGVFPDKGRHVPCKLGDGVMRYEIIAKWLKKEKSDITIIREEARYEYAKEDLVFMKRLFI</sequence>
<dbReference type="InterPro" id="IPR036237">
    <property type="entry name" value="Xyl_isomerase-like_sf"/>
</dbReference>
<dbReference type="HOGENOM" id="CLU_080433_1_1_9"/>
<gene>
    <name evidence="2" type="ORF">HMPREF0381_0933</name>
</gene>
<evidence type="ECO:0000313" key="3">
    <source>
        <dbReference type="Proteomes" id="UP000003434"/>
    </source>
</evidence>
<comment type="caution">
    <text evidence="2">The sequence shown here is derived from an EMBL/GenBank/DDBJ whole genome shotgun (WGS) entry which is preliminary data.</text>
</comment>
<dbReference type="eggNOG" id="COG1082">
    <property type="taxonomic scope" value="Bacteria"/>
</dbReference>
<dbReference type="EMBL" id="AEPW01000039">
    <property type="protein sequence ID" value="EFU77153.1"/>
    <property type="molecule type" value="Genomic_DNA"/>
</dbReference>
<protein>
    <submittedName>
        <fullName evidence="2">AP endonuclease, family 2</fullName>
    </submittedName>
</protein>
<dbReference type="GO" id="GO:0004519">
    <property type="term" value="F:endonuclease activity"/>
    <property type="evidence" value="ECO:0007669"/>
    <property type="project" value="UniProtKB-KW"/>
</dbReference>
<dbReference type="Proteomes" id="UP000003434">
    <property type="component" value="Unassembled WGS sequence"/>
</dbReference>
<dbReference type="InterPro" id="IPR013022">
    <property type="entry name" value="Xyl_isomerase-like_TIM-brl"/>
</dbReference>
<dbReference type="RefSeq" id="WP_008750702.1">
    <property type="nucleotide sequence ID" value="NZ_GL622296.1"/>
</dbReference>
<dbReference type="Gene3D" id="3.20.20.150">
    <property type="entry name" value="Divalent-metal-dependent TIM barrel enzymes"/>
    <property type="match status" value="1"/>
</dbReference>
<accession>E6LLV4</accession>
<proteinExistence type="predicted"/>
<name>E6LLV4_9FIRM</name>
<keyword evidence="2" id="KW-0378">Hydrolase</keyword>
<reference evidence="2 3" key="1">
    <citation type="submission" date="2010-12" db="EMBL/GenBank/DDBJ databases">
        <authorList>
            <person name="Muzny D."/>
            <person name="Qin X."/>
            <person name="Deng J."/>
            <person name="Jiang H."/>
            <person name="Liu Y."/>
            <person name="Qu J."/>
            <person name="Song X.-Z."/>
            <person name="Zhang L."/>
            <person name="Thornton R."/>
            <person name="Coyle M."/>
            <person name="Francisco L."/>
            <person name="Jackson L."/>
            <person name="Javaid M."/>
            <person name="Korchina V."/>
            <person name="Kovar C."/>
            <person name="Mata R."/>
            <person name="Mathew T."/>
            <person name="Ngo R."/>
            <person name="Nguyen L."/>
            <person name="Nguyen N."/>
            <person name="Okwuonu G."/>
            <person name="Ongeri F."/>
            <person name="Pham C."/>
            <person name="Simmons D."/>
            <person name="Wilczek-Boney K."/>
            <person name="Hale W."/>
            <person name="Jakkamsetti A."/>
            <person name="Pham P."/>
            <person name="Ruth R."/>
            <person name="San Lucas F."/>
            <person name="Warren J."/>
            <person name="Zhang J."/>
            <person name="Zhao Z."/>
            <person name="Zhou C."/>
            <person name="Zhu D."/>
            <person name="Lee S."/>
            <person name="Bess C."/>
            <person name="Blankenburg K."/>
            <person name="Forbes L."/>
            <person name="Fu Q."/>
            <person name="Gubbala S."/>
            <person name="Hirani K."/>
            <person name="Jayaseelan J.C."/>
            <person name="Lara F."/>
            <person name="Munidasa M."/>
            <person name="Palculict T."/>
            <person name="Patil S."/>
            <person name="Pu L.-L."/>
            <person name="Saada N."/>
            <person name="Tang L."/>
            <person name="Weissenberger G."/>
            <person name="Zhu Y."/>
            <person name="Hemphill L."/>
            <person name="Shang Y."/>
            <person name="Youmans B."/>
            <person name="Ayvaz T."/>
            <person name="Ross M."/>
            <person name="Santibanez J."/>
            <person name="Aqrawi P."/>
            <person name="Gross S."/>
            <person name="Joshi V."/>
            <person name="Fowler G."/>
            <person name="Nazareth L."/>
            <person name="Reid J."/>
            <person name="Worley K."/>
            <person name="Petrosino J."/>
            <person name="Highlander S."/>
            <person name="Gibbs R."/>
        </authorList>
    </citation>
    <scope>NUCLEOTIDE SEQUENCE [LARGE SCALE GENOMIC DNA]</scope>
    <source>
        <strain evidence="2 3">DSM 3986</strain>
    </source>
</reference>
<dbReference type="AlphaFoldDB" id="E6LLV4"/>
<organism evidence="2 3">
    <name type="scientific">Lachnoanaerobaculum saburreum DSM 3986</name>
    <dbReference type="NCBI Taxonomy" id="887325"/>
    <lineage>
        <taxon>Bacteria</taxon>
        <taxon>Bacillati</taxon>
        <taxon>Bacillota</taxon>
        <taxon>Clostridia</taxon>
        <taxon>Lachnospirales</taxon>
        <taxon>Lachnospiraceae</taxon>
        <taxon>Lachnoanaerobaculum</taxon>
    </lineage>
</organism>